<dbReference type="OrthoDB" id="32666at2"/>
<reference evidence="1 2" key="1">
    <citation type="submission" date="2018-08" db="EMBL/GenBank/DDBJ databases">
        <title>Meiothermus terrae DSM 26712 genome sequencing project.</title>
        <authorList>
            <person name="Da Costa M.S."/>
            <person name="Albuquerque L."/>
            <person name="Raposo P."/>
            <person name="Froufe H.J.C."/>
            <person name="Barroso C.S."/>
            <person name="Egas C."/>
        </authorList>
    </citation>
    <scope>NUCLEOTIDE SEQUENCE [LARGE SCALE GENOMIC DNA]</scope>
    <source>
        <strain evidence="1 2">DSM 26712</strain>
    </source>
</reference>
<proteinExistence type="predicted"/>
<comment type="caution">
    <text evidence="1">The sequence shown here is derived from an EMBL/GenBank/DDBJ whole genome shotgun (WGS) entry which is preliminary data.</text>
</comment>
<evidence type="ECO:0000313" key="1">
    <source>
        <dbReference type="EMBL" id="RIH89992.1"/>
    </source>
</evidence>
<dbReference type="AlphaFoldDB" id="A0A399F557"/>
<protein>
    <submittedName>
        <fullName evidence="1">Type II secretion system protein G</fullName>
    </submittedName>
</protein>
<keyword evidence="2" id="KW-1185">Reference proteome</keyword>
<accession>A0A399F557</accession>
<dbReference type="InterPro" id="IPR045584">
    <property type="entry name" value="Pilin-like"/>
</dbReference>
<dbReference type="Proteomes" id="UP000265715">
    <property type="component" value="Unassembled WGS sequence"/>
</dbReference>
<sequence>MTLMEVLLALVILGLALGMFAPSVVGSMQANADNRTRAQAVAAAEGWLDRFRAKTLDFNAFTTARTYGYGYDYANDPTFVAAGDPSPASLNAEWGRYAFRVQTTLFASSPQVWRVDVTIRYARVKGGEASFALSTFVDQ</sequence>
<organism evidence="1 2">
    <name type="scientific">Calidithermus terrae</name>
    <dbReference type="NCBI Taxonomy" id="1408545"/>
    <lineage>
        <taxon>Bacteria</taxon>
        <taxon>Thermotogati</taxon>
        <taxon>Deinococcota</taxon>
        <taxon>Deinococci</taxon>
        <taxon>Thermales</taxon>
        <taxon>Thermaceae</taxon>
        <taxon>Calidithermus</taxon>
    </lineage>
</organism>
<gene>
    <name evidence="1" type="ORF">Mterra_00717</name>
</gene>
<dbReference type="SUPFAM" id="SSF54523">
    <property type="entry name" value="Pili subunits"/>
    <property type="match status" value="1"/>
</dbReference>
<name>A0A399F557_9DEIN</name>
<dbReference type="EMBL" id="QXDL01000017">
    <property type="protein sequence ID" value="RIH89992.1"/>
    <property type="molecule type" value="Genomic_DNA"/>
</dbReference>
<evidence type="ECO:0000313" key="2">
    <source>
        <dbReference type="Proteomes" id="UP000265715"/>
    </source>
</evidence>